<gene>
    <name evidence="2" type="ORF">SCD90_01430</name>
</gene>
<evidence type="ECO:0000313" key="3">
    <source>
        <dbReference type="Proteomes" id="UP001274321"/>
    </source>
</evidence>
<dbReference type="Proteomes" id="UP001274321">
    <property type="component" value="Unassembled WGS sequence"/>
</dbReference>
<accession>A0ABU4RIP6</accession>
<feature type="domain" description="Xylose isomerase-like TIM barrel" evidence="1">
    <location>
        <begin position="22"/>
        <end position="249"/>
    </location>
</feature>
<dbReference type="InterPro" id="IPR036237">
    <property type="entry name" value="Xyl_isomerase-like_sf"/>
</dbReference>
<dbReference type="EMBL" id="JAXAFJ010000001">
    <property type="protein sequence ID" value="MDX6804711.1"/>
    <property type="molecule type" value="Genomic_DNA"/>
</dbReference>
<reference evidence="2 3" key="1">
    <citation type="submission" date="2023-11" db="EMBL/GenBank/DDBJ databases">
        <authorList>
            <person name="Bao R."/>
        </authorList>
    </citation>
    <scope>NUCLEOTIDE SEQUENCE [LARGE SCALE GENOMIC DNA]</scope>
    <source>
        <strain evidence="2 3">PJ23</strain>
    </source>
</reference>
<dbReference type="PANTHER" id="PTHR12110:SF53">
    <property type="entry name" value="BLR5974 PROTEIN"/>
    <property type="match status" value="1"/>
</dbReference>
<dbReference type="RefSeq" id="WP_319842828.1">
    <property type="nucleotide sequence ID" value="NZ_JAXAFJ010000001.1"/>
</dbReference>
<sequence length="274" mass="30731">MTTLRDRIGVDLGQRNKIEDGLAAAVQHGIRYLDLKIDVAPNAIETLTPERIRGIRDVCDQHGIHVGVHTMSAVNVAEVAPHVRDGVDRYLMGHMDACKKLGGEWMVVHAGYHFTSDVQMRMDAGLERLKRLSGYAEEIGLTLLLENMNWEPDDAEVHYLGHNVEETLFYFDRLSSPNLRWAFTANHAHIVDDGVDAFLAAMDIKRCDEVRLADCWRNGKEEHLLPGTGDFDFPGLFAKLDKLGFQGHYMNAFGTLQDMVEGREKLAGMVEMAA</sequence>
<dbReference type="GO" id="GO:0016853">
    <property type="term" value="F:isomerase activity"/>
    <property type="evidence" value="ECO:0007669"/>
    <property type="project" value="UniProtKB-KW"/>
</dbReference>
<evidence type="ECO:0000259" key="1">
    <source>
        <dbReference type="Pfam" id="PF01261"/>
    </source>
</evidence>
<dbReference type="Gene3D" id="3.20.20.150">
    <property type="entry name" value="Divalent-metal-dependent TIM barrel enzymes"/>
    <property type="match status" value="1"/>
</dbReference>
<dbReference type="InterPro" id="IPR013022">
    <property type="entry name" value="Xyl_isomerase-like_TIM-brl"/>
</dbReference>
<keyword evidence="2" id="KW-0413">Isomerase</keyword>
<evidence type="ECO:0000313" key="2">
    <source>
        <dbReference type="EMBL" id="MDX6804711.1"/>
    </source>
</evidence>
<dbReference type="SUPFAM" id="SSF51658">
    <property type="entry name" value="Xylose isomerase-like"/>
    <property type="match status" value="1"/>
</dbReference>
<comment type="caution">
    <text evidence="2">The sequence shown here is derived from an EMBL/GenBank/DDBJ whole genome shotgun (WGS) entry which is preliminary data.</text>
</comment>
<keyword evidence="3" id="KW-1185">Reference proteome</keyword>
<name>A0ABU4RIP6_9HYPH</name>
<organism evidence="2 3">
    <name type="scientific">Terrihabitans rhizophilus</name>
    <dbReference type="NCBI Taxonomy" id="3092662"/>
    <lineage>
        <taxon>Bacteria</taxon>
        <taxon>Pseudomonadati</taxon>
        <taxon>Pseudomonadota</taxon>
        <taxon>Alphaproteobacteria</taxon>
        <taxon>Hyphomicrobiales</taxon>
        <taxon>Terrihabitans</taxon>
    </lineage>
</organism>
<dbReference type="InterPro" id="IPR050312">
    <property type="entry name" value="IolE/XylAMocC-like"/>
</dbReference>
<proteinExistence type="predicted"/>
<dbReference type="PANTHER" id="PTHR12110">
    <property type="entry name" value="HYDROXYPYRUVATE ISOMERASE"/>
    <property type="match status" value="1"/>
</dbReference>
<dbReference type="Pfam" id="PF01261">
    <property type="entry name" value="AP_endonuc_2"/>
    <property type="match status" value="1"/>
</dbReference>
<protein>
    <submittedName>
        <fullName evidence="2">Sugar phosphate isomerase/epimerase family protein</fullName>
    </submittedName>
</protein>